<organism evidence="2 3">
    <name type="scientific">Eumeta variegata</name>
    <name type="common">Bagworm moth</name>
    <name type="synonym">Eumeta japonica</name>
    <dbReference type="NCBI Taxonomy" id="151549"/>
    <lineage>
        <taxon>Eukaryota</taxon>
        <taxon>Metazoa</taxon>
        <taxon>Ecdysozoa</taxon>
        <taxon>Arthropoda</taxon>
        <taxon>Hexapoda</taxon>
        <taxon>Insecta</taxon>
        <taxon>Pterygota</taxon>
        <taxon>Neoptera</taxon>
        <taxon>Endopterygota</taxon>
        <taxon>Lepidoptera</taxon>
        <taxon>Glossata</taxon>
        <taxon>Ditrysia</taxon>
        <taxon>Tineoidea</taxon>
        <taxon>Psychidae</taxon>
        <taxon>Oiketicinae</taxon>
        <taxon>Eumeta</taxon>
    </lineage>
</organism>
<evidence type="ECO:0000313" key="2">
    <source>
        <dbReference type="EMBL" id="GBP85100.1"/>
    </source>
</evidence>
<sequence length="139" mass="16268">MTSRPKGDSAKGTRQGRHHNPGRQWHGRRGGPDPYRLKCHSCRDKSQKLQDWRCVSVLRRGQAHRNVPRSRALCLLKTWNRQNNNVNAWSMWWGSERDDARGVDLYDFFDAEGLHILNESNTPTFEVYRGTVFSGAWWM</sequence>
<evidence type="ECO:0000256" key="1">
    <source>
        <dbReference type="SAM" id="MobiDB-lite"/>
    </source>
</evidence>
<evidence type="ECO:0000313" key="3">
    <source>
        <dbReference type="Proteomes" id="UP000299102"/>
    </source>
</evidence>
<reference evidence="2 3" key="1">
    <citation type="journal article" date="2019" name="Commun. Biol.">
        <title>The bagworm genome reveals a unique fibroin gene that provides high tensile strength.</title>
        <authorList>
            <person name="Kono N."/>
            <person name="Nakamura H."/>
            <person name="Ohtoshi R."/>
            <person name="Tomita M."/>
            <person name="Numata K."/>
            <person name="Arakawa K."/>
        </authorList>
    </citation>
    <scope>NUCLEOTIDE SEQUENCE [LARGE SCALE GENOMIC DNA]</scope>
</reference>
<dbReference type="SUPFAM" id="SSF56219">
    <property type="entry name" value="DNase I-like"/>
    <property type="match status" value="1"/>
</dbReference>
<name>A0A4C1ZBJ6_EUMVA</name>
<dbReference type="Proteomes" id="UP000299102">
    <property type="component" value="Unassembled WGS sequence"/>
</dbReference>
<dbReference type="InterPro" id="IPR036691">
    <property type="entry name" value="Endo/exonu/phosph_ase_sf"/>
</dbReference>
<dbReference type="AlphaFoldDB" id="A0A4C1ZBJ6"/>
<dbReference type="OrthoDB" id="411871at2759"/>
<comment type="caution">
    <text evidence="2">The sequence shown here is derived from an EMBL/GenBank/DDBJ whole genome shotgun (WGS) entry which is preliminary data.</text>
</comment>
<feature type="compositionally biased region" description="Basic residues" evidence="1">
    <location>
        <begin position="14"/>
        <end position="29"/>
    </location>
</feature>
<gene>
    <name evidence="2" type="ORF">EVAR_51219_1</name>
</gene>
<dbReference type="Gene3D" id="3.60.10.10">
    <property type="entry name" value="Endonuclease/exonuclease/phosphatase"/>
    <property type="match status" value="1"/>
</dbReference>
<feature type="compositionally biased region" description="Basic and acidic residues" evidence="1">
    <location>
        <begin position="1"/>
        <end position="11"/>
    </location>
</feature>
<keyword evidence="3" id="KW-1185">Reference proteome</keyword>
<protein>
    <submittedName>
        <fullName evidence="2">Uncharacterized protein</fullName>
    </submittedName>
</protein>
<accession>A0A4C1ZBJ6</accession>
<feature type="region of interest" description="Disordered" evidence="1">
    <location>
        <begin position="1"/>
        <end position="32"/>
    </location>
</feature>
<proteinExistence type="predicted"/>
<dbReference type="EMBL" id="BGZK01001716">
    <property type="protein sequence ID" value="GBP85100.1"/>
    <property type="molecule type" value="Genomic_DNA"/>
</dbReference>